<evidence type="ECO:0000313" key="3">
    <source>
        <dbReference type="EMBL" id="ESQ47216.1"/>
    </source>
</evidence>
<dbReference type="Gramene" id="ESQ47216">
    <property type="protein sequence ID" value="ESQ47216"/>
    <property type="gene ID" value="EUTSA_v10028107mg"/>
</dbReference>
<proteinExistence type="predicted"/>
<dbReference type="PANTHER" id="PTHR48449">
    <property type="entry name" value="DUF1985 DOMAIN-CONTAINING PROTEIN"/>
    <property type="match status" value="1"/>
</dbReference>
<feature type="domain" description="DUF1985" evidence="2">
    <location>
        <begin position="141"/>
        <end position="268"/>
    </location>
</feature>
<protein>
    <recommendedName>
        <fullName evidence="2">DUF1985 domain-containing protein</fullName>
    </recommendedName>
</protein>
<feature type="region of interest" description="Disordered" evidence="1">
    <location>
        <begin position="1"/>
        <end position="52"/>
    </location>
</feature>
<dbReference type="Pfam" id="PF09331">
    <property type="entry name" value="DUF1985"/>
    <property type="match status" value="1"/>
</dbReference>
<reference evidence="3 4" key="1">
    <citation type="journal article" date="2013" name="Front. Plant Sci.">
        <title>The Reference Genome of the Halophytic Plant Eutrema salsugineum.</title>
        <authorList>
            <person name="Yang R."/>
            <person name="Jarvis D.E."/>
            <person name="Chen H."/>
            <person name="Beilstein M.A."/>
            <person name="Grimwood J."/>
            <person name="Jenkins J."/>
            <person name="Shu S."/>
            <person name="Prochnik S."/>
            <person name="Xin M."/>
            <person name="Ma C."/>
            <person name="Schmutz J."/>
            <person name="Wing R.A."/>
            <person name="Mitchell-Olds T."/>
            <person name="Schumaker K.S."/>
            <person name="Wang X."/>
        </authorList>
    </citation>
    <scope>NUCLEOTIDE SEQUENCE [LARGE SCALE GENOMIC DNA]</scope>
</reference>
<evidence type="ECO:0000259" key="2">
    <source>
        <dbReference type="Pfam" id="PF09331"/>
    </source>
</evidence>
<name>V4NLC5_EUTSA</name>
<dbReference type="InterPro" id="IPR015410">
    <property type="entry name" value="DUF1985"/>
</dbReference>
<keyword evidence="4" id="KW-1185">Reference proteome</keyword>
<evidence type="ECO:0000313" key="4">
    <source>
        <dbReference type="Proteomes" id="UP000030689"/>
    </source>
</evidence>
<feature type="compositionally biased region" description="Basic and acidic residues" evidence="1">
    <location>
        <begin position="519"/>
        <end position="535"/>
    </location>
</feature>
<feature type="compositionally biased region" description="Basic and acidic residues" evidence="1">
    <location>
        <begin position="606"/>
        <end position="615"/>
    </location>
</feature>
<evidence type="ECO:0000256" key="1">
    <source>
        <dbReference type="SAM" id="MobiDB-lite"/>
    </source>
</evidence>
<feature type="compositionally biased region" description="Basic residues" evidence="1">
    <location>
        <begin position="650"/>
        <end position="669"/>
    </location>
</feature>
<dbReference type="Proteomes" id="UP000030689">
    <property type="component" value="Unassembled WGS sequence"/>
</dbReference>
<feature type="region of interest" description="Disordered" evidence="1">
    <location>
        <begin position="470"/>
        <end position="670"/>
    </location>
</feature>
<accession>V4NLC5</accession>
<feature type="compositionally biased region" description="Acidic residues" evidence="1">
    <location>
        <begin position="416"/>
        <end position="425"/>
    </location>
</feature>
<feature type="compositionally biased region" description="Basic and acidic residues" evidence="1">
    <location>
        <begin position="43"/>
        <end position="52"/>
    </location>
</feature>
<gene>
    <name evidence="3" type="ORF">EUTSA_v10028107mg</name>
</gene>
<sequence length="749" mass="84322">MARKVKKSLRRNNTVPPVSRRVLRSNSKTAPTDHSPMPPVPPRRSDRVEHPIHSSRLNPCRRCRAKVQFAPLLLEWPAQNSKILGDGCYPVGARLNIYSKANVIGLLVEALKGTEDLEKLLHSQFGKLFHLPVARCCNSAKLKHEIWFLFGGQPLRYSIREFKEITGLNCNPEPDSTEEEEEVGKTGIWKDLFGRVKAMNVYDVLEMLKDPDLPRWKRLPLALIVLVDGVLFCNSKNLALTEKYVEMLSDLDRFMLYPWGRVSFNKTVSCFQAPKAITDAEKRENPVTRLRRQLKQKTSACYGFPLSLQLMALQSIPMLVSKIPQPDNLKTFLEDPEGCQNVITLLHLGDIHAVESDPLMVVDDGENDQQNELRWGDEVEDAEVAFMQELMAEGYKFTPSDFAVAPAPIVDISDAEDEVTNEQEPEPSTRPKKKQKTHQTEKHLKRWIVLQNTLLLPEIKTELDKRLGVYQEDEEDDDVHQSKEDGEQDDEGQNTKKDGEKADEDEDEAEDGGAQSSVRHNDGVHPEDGVHQKERDDEEGTSSYYGGDHYSPRDHAYLKTPEAPTMTPEPGQANSGTTRPPPYFVTPDEIPPSGLNEGVANEDDSNAGKDYHTAPEDASDASQKTPCTPKPPQEVEGSSGVRRTSGGTGRGRRGRGTGRGGRSRAKRARVRSDKIRDIYTADSKVKALFVSRSKAAYKPLETVDQDHFKAFQELLSRERNIEFCIVNGHTVNNQFFLQIAKPIEWVNTM</sequence>
<dbReference type="KEGG" id="eus:EUTSA_v10028107mg"/>
<feature type="compositionally biased region" description="Basic residues" evidence="1">
    <location>
        <begin position="1"/>
        <end position="10"/>
    </location>
</feature>
<dbReference type="PANTHER" id="PTHR48449:SF1">
    <property type="entry name" value="DUF1985 DOMAIN-CONTAINING PROTEIN"/>
    <property type="match status" value="1"/>
</dbReference>
<feature type="non-terminal residue" evidence="3">
    <location>
        <position position="749"/>
    </location>
</feature>
<feature type="region of interest" description="Disordered" evidence="1">
    <location>
        <begin position="416"/>
        <end position="442"/>
    </location>
</feature>
<organism evidence="3 4">
    <name type="scientific">Eutrema salsugineum</name>
    <name type="common">Saltwater cress</name>
    <name type="synonym">Sisymbrium salsugineum</name>
    <dbReference type="NCBI Taxonomy" id="72664"/>
    <lineage>
        <taxon>Eukaryota</taxon>
        <taxon>Viridiplantae</taxon>
        <taxon>Streptophyta</taxon>
        <taxon>Embryophyta</taxon>
        <taxon>Tracheophyta</taxon>
        <taxon>Spermatophyta</taxon>
        <taxon>Magnoliopsida</taxon>
        <taxon>eudicotyledons</taxon>
        <taxon>Gunneridae</taxon>
        <taxon>Pentapetalae</taxon>
        <taxon>rosids</taxon>
        <taxon>malvids</taxon>
        <taxon>Brassicales</taxon>
        <taxon>Brassicaceae</taxon>
        <taxon>Eutremeae</taxon>
        <taxon>Eutrema</taxon>
    </lineage>
</organism>
<feature type="compositionally biased region" description="Acidic residues" evidence="1">
    <location>
        <begin position="501"/>
        <end position="511"/>
    </location>
</feature>
<dbReference type="AlphaFoldDB" id="V4NLC5"/>
<dbReference type="EMBL" id="KI517416">
    <property type="protein sequence ID" value="ESQ47216.1"/>
    <property type="molecule type" value="Genomic_DNA"/>
</dbReference>